<sequence>MTMLSKPEVRQRETRRVRCMHPVLVSRISPPCASLDHGLRRTDDFFLWNLIFANIMSEEASATITVHAFFAFFIHPDVQWNFDLVCSPLPPSSGDIRRTTVQPVARHSEASPGGSGSSGNESQTPWRHEDDDAKIHVSPPNDENRLEVVSSRPRNLKNLLASERAYIEEEDLAIGSGVGVPTTFAMARLSEGKDCSRLRLAVLSKPQSDKEGGTTHVSESLASSLARSPICIGRVPTMSVFISAGHDRDGDASAHKGNNPFKAMLTSFSSSRKTQHTTKLLRRLINVLKLTTPRRRGSKSTSLSFIGRIHGVEGSLPNGLRVMVCDLVATIPPFPVHNMFSEETISLNEDKSEREVMVVTVIHVRRTRRNTVRALPQSKFDSDGGKGVPR</sequence>
<gene>
    <name evidence="2" type="ORF">EV421DRAFT_1739397</name>
</gene>
<feature type="region of interest" description="Disordered" evidence="1">
    <location>
        <begin position="96"/>
        <end position="149"/>
    </location>
</feature>
<reference evidence="2" key="1">
    <citation type="submission" date="2023-06" db="EMBL/GenBank/DDBJ databases">
        <authorList>
            <consortium name="Lawrence Berkeley National Laboratory"/>
            <person name="Ahrendt S."/>
            <person name="Sahu N."/>
            <person name="Indic B."/>
            <person name="Wong-Bajracharya J."/>
            <person name="Merenyi Z."/>
            <person name="Ke H.-M."/>
            <person name="Monk M."/>
            <person name="Kocsube S."/>
            <person name="Drula E."/>
            <person name="Lipzen A."/>
            <person name="Balint B."/>
            <person name="Henrissat B."/>
            <person name="Andreopoulos B."/>
            <person name="Martin F.M."/>
            <person name="Harder C.B."/>
            <person name="Rigling D."/>
            <person name="Ford K.L."/>
            <person name="Foster G.D."/>
            <person name="Pangilinan J."/>
            <person name="Papanicolaou A."/>
            <person name="Barry K."/>
            <person name="LaButti K."/>
            <person name="Viragh M."/>
            <person name="Koriabine M."/>
            <person name="Yan M."/>
            <person name="Riley R."/>
            <person name="Champramary S."/>
            <person name="Plett K.L."/>
            <person name="Tsai I.J."/>
            <person name="Slot J."/>
            <person name="Sipos G."/>
            <person name="Plett J."/>
            <person name="Nagy L.G."/>
            <person name="Grigoriev I.V."/>
        </authorList>
    </citation>
    <scope>NUCLEOTIDE SEQUENCE</scope>
    <source>
        <strain evidence="2">FPL87.14</strain>
    </source>
</reference>
<protein>
    <submittedName>
        <fullName evidence="2">Uncharacterized protein</fullName>
    </submittedName>
</protein>
<dbReference type="EMBL" id="JAUEPT010000053">
    <property type="protein sequence ID" value="KAK0436700.1"/>
    <property type="molecule type" value="Genomic_DNA"/>
</dbReference>
<proteinExistence type="predicted"/>
<feature type="compositionally biased region" description="Basic and acidic residues" evidence="1">
    <location>
        <begin position="126"/>
        <end position="135"/>
    </location>
</feature>
<name>A0AA39MKF2_9AGAR</name>
<evidence type="ECO:0000313" key="3">
    <source>
        <dbReference type="Proteomes" id="UP001175226"/>
    </source>
</evidence>
<comment type="caution">
    <text evidence="2">The sequence shown here is derived from an EMBL/GenBank/DDBJ whole genome shotgun (WGS) entry which is preliminary data.</text>
</comment>
<accession>A0AA39MKF2</accession>
<evidence type="ECO:0000313" key="2">
    <source>
        <dbReference type="EMBL" id="KAK0436700.1"/>
    </source>
</evidence>
<keyword evidence="3" id="KW-1185">Reference proteome</keyword>
<dbReference type="Proteomes" id="UP001175226">
    <property type="component" value="Unassembled WGS sequence"/>
</dbReference>
<dbReference type="AlphaFoldDB" id="A0AA39MKF2"/>
<evidence type="ECO:0000256" key="1">
    <source>
        <dbReference type="SAM" id="MobiDB-lite"/>
    </source>
</evidence>
<organism evidence="2 3">
    <name type="scientific">Armillaria borealis</name>
    <dbReference type="NCBI Taxonomy" id="47425"/>
    <lineage>
        <taxon>Eukaryota</taxon>
        <taxon>Fungi</taxon>
        <taxon>Dikarya</taxon>
        <taxon>Basidiomycota</taxon>
        <taxon>Agaricomycotina</taxon>
        <taxon>Agaricomycetes</taxon>
        <taxon>Agaricomycetidae</taxon>
        <taxon>Agaricales</taxon>
        <taxon>Marasmiineae</taxon>
        <taxon>Physalacriaceae</taxon>
        <taxon>Armillaria</taxon>
    </lineage>
</organism>